<dbReference type="Proteomes" id="UP000789366">
    <property type="component" value="Unassembled WGS sequence"/>
</dbReference>
<dbReference type="EMBL" id="CAJVPW010045978">
    <property type="protein sequence ID" value="CAG8756796.1"/>
    <property type="molecule type" value="Genomic_DNA"/>
</dbReference>
<protein>
    <submittedName>
        <fullName evidence="1">18145_t:CDS:1</fullName>
    </submittedName>
</protein>
<comment type="caution">
    <text evidence="1">The sequence shown here is derived from an EMBL/GenBank/DDBJ whole genome shotgun (WGS) entry which is preliminary data.</text>
</comment>
<sequence length="43" mass="5241">YMTEEFNNLFTCYDLGIERLKNIHFQEITKEIPYITKGQKEKN</sequence>
<accession>A0ACA9QL69</accession>
<gene>
    <name evidence="1" type="ORF">SPELUC_LOCUS14856</name>
</gene>
<evidence type="ECO:0000313" key="2">
    <source>
        <dbReference type="Proteomes" id="UP000789366"/>
    </source>
</evidence>
<feature type="non-terminal residue" evidence="1">
    <location>
        <position position="43"/>
    </location>
</feature>
<organism evidence="1 2">
    <name type="scientific">Cetraspora pellucida</name>
    <dbReference type="NCBI Taxonomy" id="1433469"/>
    <lineage>
        <taxon>Eukaryota</taxon>
        <taxon>Fungi</taxon>
        <taxon>Fungi incertae sedis</taxon>
        <taxon>Mucoromycota</taxon>
        <taxon>Glomeromycotina</taxon>
        <taxon>Glomeromycetes</taxon>
        <taxon>Diversisporales</taxon>
        <taxon>Gigasporaceae</taxon>
        <taxon>Cetraspora</taxon>
    </lineage>
</organism>
<keyword evidence="2" id="KW-1185">Reference proteome</keyword>
<reference evidence="1" key="1">
    <citation type="submission" date="2021-06" db="EMBL/GenBank/DDBJ databases">
        <authorList>
            <person name="Kallberg Y."/>
            <person name="Tangrot J."/>
            <person name="Rosling A."/>
        </authorList>
    </citation>
    <scope>NUCLEOTIDE SEQUENCE</scope>
    <source>
        <strain evidence="1">28 12/20/2015</strain>
    </source>
</reference>
<evidence type="ECO:0000313" key="1">
    <source>
        <dbReference type="EMBL" id="CAG8756796.1"/>
    </source>
</evidence>
<proteinExistence type="predicted"/>
<name>A0ACA9QL69_9GLOM</name>
<feature type="non-terminal residue" evidence="1">
    <location>
        <position position="1"/>
    </location>
</feature>